<dbReference type="Pfam" id="PF00072">
    <property type="entry name" value="Response_reg"/>
    <property type="match status" value="1"/>
</dbReference>
<feature type="modified residue" description="4-aspartylphosphate" evidence="10">
    <location>
        <position position="55"/>
    </location>
</feature>
<sequence>MLKVFLVEDEIVMREGIKNNIPWEEEGFYFVGEASDGELAYPMIRKLCPDIIITDIKMPFMDGLELSRLVKKDFPDVSIIILSGYDEFEYAKEAIRIGVTEYLVKPVSSAKLLEAVKEIGSRIEKENEKKKYLEQFKKEMKEMELHEKEKFLHEILSGRSPMTELLEKGKKLNIHLAAGVYDVVLFMMRQSEEMECTCSKELPVAWDAVMELAERTENIYMFNRGIDGVEFLILDENEKRMGEKREDFLKELAGIVSKSGELQYFVGVGNVVNRLREVHESYESASKAFSYRYLISCNRIVYAEHMEEMRVGIGESEDTDIDLKELDFGKIDRKIIKNFLTKGLLEEVSHFIEDYFSSLGSGNVESMLFRQYITTDMYFGTVAFVEELGYDADNVIEVFGDFKTISEVLPSVEKTKEYLKNMIGEAMNLRDQISVKKYGSLIDDAKAYIERNYDSEDISLNSVATHVNISSSHFSSIFSGEEGQTFIEYLTGLRMDKAKELLMCSSMKSSEIGYAVGYKDPHYFSYLFKKTQNCTPKEYRMRGKAGNADNAGMEEA</sequence>
<evidence type="ECO:0000256" key="4">
    <source>
        <dbReference type="ARBA" id="ARBA00022553"/>
    </source>
</evidence>
<keyword evidence="15" id="KW-1185">Reference proteome</keyword>
<proteinExistence type="predicted"/>
<protein>
    <recommendedName>
        <fullName evidence="2">Stage 0 sporulation protein A homolog</fullName>
    </recommendedName>
</protein>
<dbReference type="Pfam" id="PF17853">
    <property type="entry name" value="GGDEF_2"/>
    <property type="match status" value="1"/>
</dbReference>
<dbReference type="InterPro" id="IPR011006">
    <property type="entry name" value="CheY-like_superfamily"/>
</dbReference>
<gene>
    <name evidence="14" type="ORF">V6984_00965</name>
</gene>
<evidence type="ECO:0000256" key="8">
    <source>
        <dbReference type="ARBA" id="ARBA00023163"/>
    </source>
</evidence>
<dbReference type="PANTHER" id="PTHR42713">
    <property type="entry name" value="HISTIDINE KINASE-RELATED"/>
    <property type="match status" value="1"/>
</dbReference>
<keyword evidence="5" id="KW-0902">Two-component regulatory system</keyword>
<dbReference type="InterPro" id="IPR001789">
    <property type="entry name" value="Sig_transdc_resp-reg_receiver"/>
</dbReference>
<evidence type="ECO:0000256" key="9">
    <source>
        <dbReference type="ARBA" id="ARBA00024867"/>
    </source>
</evidence>
<evidence type="ECO:0000256" key="11">
    <source>
        <dbReference type="SAM" id="Coils"/>
    </source>
</evidence>
<dbReference type="PANTHER" id="PTHR42713:SF3">
    <property type="entry name" value="TRANSCRIPTIONAL REGULATORY PROTEIN HPTR"/>
    <property type="match status" value="1"/>
</dbReference>
<dbReference type="SUPFAM" id="SSF46689">
    <property type="entry name" value="Homeodomain-like"/>
    <property type="match status" value="2"/>
</dbReference>
<dbReference type="CDD" id="cd17536">
    <property type="entry name" value="REC_YesN-like"/>
    <property type="match status" value="1"/>
</dbReference>
<keyword evidence="11" id="KW-0175">Coiled coil</keyword>
<evidence type="ECO:0000259" key="12">
    <source>
        <dbReference type="PROSITE" id="PS01124"/>
    </source>
</evidence>
<evidence type="ECO:0000259" key="13">
    <source>
        <dbReference type="PROSITE" id="PS50110"/>
    </source>
</evidence>
<name>A0ABZ3EYB1_9FIRM</name>
<keyword evidence="3" id="KW-0963">Cytoplasm</keyword>
<dbReference type="InterPro" id="IPR018060">
    <property type="entry name" value="HTH_AraC"/>
</dbReference>
<evidence type="ECO:0000256" key="5">
    <source>
        <dbReference type="ARBA" id="ARBA00023012"/>
    </source>
</evidence>
<comment type="function">
    <text evidence="9">May play the central regulatory role in sporulation. It may be an element of the effector pathway responsible for the activation of sporulation genes in response to nutritional stress. Spo0A may act in concert with spo0H (a sigma factor) to control the expression of some genes that are critical to the sporulation process.</text>
</comment>
<dbReference type="InterPro" id="IPR051552">
    <property type="entry name" value="HptR"/>
</dbReference>
<keyword evidence="7" id="KW-0238">DNA-binding</keyword>
<evidence type="ECO:0000313" key="15">
    <source>
        <dbReference type="Proteomes" id="UP001451571"/>
    </source>
</evidence>
<dbReference type="Gene3D" id="1.10.10.60">
    <property type="entry name" value="Homeodomain-like"/>
    <property type="match status" value="2"/>
</dbReference>
<feature type="domain" description="Response regulatory" evidence="13">
    <location>
        <begin position="3"/>
        <end position="120"/>
    </location>
</feature>
<comment type="subcellular location">
    <subcellularLocation>
        <location evidence="1">Cytoplasm</location>
    </subcellularLocation>
</comment>
<accession>A0ABZ3EYB1</accession>
<dbReference type="Pfam" id="PF12833">
    <property type="entry name" value="HTH_18"/>
    <property type="match status" value="1"/>
</dbReference>
<dbReference type="EMBL" id="CP146256">
    <property type="protein sequence ID" value="XAH74368.1"/>
    <property type="molecule type" value="Genomic_DNA"/>
</dbReference>
<reference evidence="14 15" key="1">
    <citation type="submission" date="2024-02" db="EMBL/GenBank/DDBJ databases">
        <title>Bacterial strain from lacustrine sediment.</title>
        <authorList>
            <person name="Petit C."/>
            <person name="Fadhlaoui K."/>
        </authorList>
    </citation>
    <scope>NUCLEOTIDE SEQUENCE [LARGE SCALE GENOMIC DNA]</scope>
    <source>
        <strain evidence="14 15">IPX-CK</strain>
    </source>
</reference>
<evidence type="ECO:0000313" key="14">
    <source>
        <dbReference type="EMBL" id="XAH74368.1"/>
    </source>
</evidence>
<dbReference type="InterPro" id="IPR009057">
    <property type="entry name" value="Homeodomain-like_sf"/>
</dbReference>
<dbReference type="PROSITE" id="PS01124">
    <property type="entry name" value="HTH_ARAC_FAMILY_2"/>
    <property type="match status" value="1"/>
</dbReference>
<keyword evidence="6" id="KW-0805">Transcription regulation</keyword>
<keyword evidence="4 10" id="KW-0597">Phosphoprotein</keyword>
<keyword evidence="8" id="KW-0804">Transcription</keyword>
<dbReference type="SMART" id="SM00448">
    <property type="entry name" value="REC"/>
    <property type="match status" value="1"/>
</dbReference>
<feature type="domain" description="HTH araC/xylS-type" evidence="12">
    <location>
        <begin position="443"/>
        <end position="542"/>
    </location>
</feature>
<evidence type="ECO:0000256" key="7">
    <source>
        <dbReference type="ARBA" id="ARBA00023125"/>
    </source>
</evidence>
<dbReference type="SUPFAM" id="SSF52172">
    <property type="entry name" value="CheY-like"/>
    <property type="match status" value="1"/>
</dbReference>
<feature type="coiled-coil region" evidence="11">
    <location>
        <begin position="122"/>
        <end position="149"/>
    </location>
</feature>
<dbReference type="InterPro" id="IPR041522">
    <property type="entry name" value="CdaR_GGDEF"/>
</dbReference>
<dbReference type="Gene3D" id="3.40.50.2300">
    <property type="match status" value="1"/>
</dbReference>
<evidence type="ECO:0000256" key="1">
    <source>
        <dbReference type="ARBA" id="ARBA00004496"/>
    </source>
</evidence>
<dbReference type="SMART" id="SM00342">
    <property type="entry name" value="HTH_ARAC"/>
    <property type="match status" value="1"/>
</dbReference>
<dbReference type="Proteomes" id="UP001451571">
    <property type="component" value="Chromosome"/>
</dbReference>
<dbReference type="PROSITE" id="PS50110">
    <property type="entry name" value="RESPONSE_REGULATORY"/>
    <property type="match status" value="1"/>
</dbReference>
<organism evidence="14 15">
    <name type="scientific">Kineothrix sedimenti</name>
    <dbReference type="NCBI Taxonomy" id="3123317"/>
    <lineage>
        <taxon>Bacteria</taxon>
        <taxon>Bacillati</taxon>
        <taxon>Bacillota</taxon>
        <taxon>Clostridia</taxon>
        <taxon>Lachnospirales</taxon>
        <taxon>Lachnospiraceae</taxon>
        <taxon>Kineothrix</taxon>
    </lineage>
</organism>
<evidence type="ECO:0000256" key="6">
    <source>
        <dbReference type="ARBA" id="ARBA00023015"/>
    </source>
</evidence>
<evidence type="ECO:0000256" key="10">
    <source>
        <dbReference type="PROSITE-ProRule" id="PRU00169"/>
    </source>
</evidence>
<evidence type="ECO:0000256" key="2">
    <source>
        <dbReference type="ARBA" id="ARBA00018672"/>
    </source>
</evidence>
<dbReference type="RefSeq" id="WP_342757961.1">
    <property type="nucleotide sequence ID" value="NZ_CP146256.1"/>
</dbReference>
<evidence type="ECO:0000256" key="3">
    <source>
        <dbReference type="ARBA" id="ARBA00022490"/>
    </source>
</evidence>